<keyword evidence="6" id="KW-0675">Receptor</keyword>
<dbReference type="InterPro" id="IPR050397">
    <property type="entry name" value="Env_Response_Regulators"/>
</dbReference>
<dbReference type="AlphaFoldDB" id="A0A1G8BU60"/>
<evidence type="ECO:0000259" key="5">
    <source>
        <dbReference type="PROSITE" id="PS51063"/>
    </source>
</evidence>
<dbReference type="EMBL" id="FNCY01000005">
    <property type="protein sequence ID" value="SDH36737.1"/>
    <property type="molecule type" value="Genomic_DNA"/>
</dbReference>
<protein>
    <submittedName>
        <fullName evidence="6">CRP/FNR family transcriptional regulator, cyclic AMP receptor protein</fullName>
    </submittedName>
</protein>
<dbReference type="PROSITE" id="PS50042">
    <property type="entry name" value="CNMP_BINDING_3"/>
    <property type="match status" value="1"/>
</dbReference>
<evidence type="ECO:0000259" key="4">
    <source>
        <dbReference type="PROSITE" id="PS50042"/>
    </source>
</evidence>
<dbReference type="CDD" id="cd00038">
    <property type="entry name" value="CAP_ED"/>
    <property type="match status" value="1"/>
</dbReference>
<dbReference type="PROSITE" id="PS00889">
    <property type="entry name" value="CNMP_BINDING_2"/>
    <property type="match status" value="1"/>
</dbReference>
<dbReference type="PANTHER" id="PTHR24567:SF74">
    <property type="entry name" value="HTH-TYPE TRANSCRIPTIONAL REGULATOR ARCR"/>
    <property type="match status" value="1"/>
</dbReference>
<feature type="domain" description="Cyclic nucleotide-binding" evidence="4">
    <location>
        <begin position="13"/>
        <end position="133"/>
    </location>
</feature>
<evidence type="ECO:0000313" key="7">
    <source>
        <dbReference type="Proteomes" id="UP000198607"/>
    </source>
</evidence>
<dbReference type="OrthoDB" id="8565101at2"/>
<evidence type="ECO:0000256" key="2">
    <source>
        <dbReference type="ARBA" id="ARBA00023125"/>
    </source>
</evidence>
<keyword evidence="3" id="KW-0804">Transcription</keyword>
<dbReference type="InterPro" id="IPR036390">
    <property type="entry name" value="WH_DNA-bd_sf"/>
</dbReference>
<dbReference type="SMART" id="SM00100">
    <property type="entry name" value="cNMP"/>
    <property type="match status" value="1"/>
</dbReference>
<dbReference type="GO" id="GO:0005829">
    <property type="term" value="C:cytosol"/>
    <property type="evidence" value="ECO:0007669"/>
    <property type="project" value="TreeGrafter"/>
</dbReference>
<evidence type="ECO:0000256" key="1">
    <source>
        <dbReference type="ARBA" id="ARBA00023015"/>
    </source>
</evidence>
<dbReference type="PANTHER" id="PTHR24567">
    <property type="entry name" value="CRP FAMILY TRANSCRIPTIONAL REGULATORY PROTEIN"/>
    <property type="match status" value="1"/>
</dbReference>
<dbReference type="Gene3D" id="1.10.10.10">
    <property type="entry name" value="Winged helix-like DNA-binding domain superfamily/Winged helix DNA-binding domain"/>
    <property type="match status" value="1"/>
</dbReference>
<gene>
    <name evidence="6" type="ORF">SAMN05660652_01596</name>
</gene>
<dbReference type="Gene3D" id="2.60.120.10">
    <property type="entry name" value="Jelly Rolls"/>
    <property type="match status" value="1"/>
</dbReference>
<name>A0A1G8BU60_9RHOO</name>
<dbReference type="GO" id="GO:0003677">
    <property type="term" value="F:DNA binding"/>
    <property type="evidence" value="ECO:0007669"/>
    <property type="project" value="UniProtKB-KW"/>
</dbReference>
<reference evidence="6 7" key="1">
    <citation type="submission" date="2016-10" db="EMBL/GenBank/DDBJ databases">
        <authorList>
            <person name="de Groot N.N."/>
        </authorList>
    </citation>
    <scope>NUCLEOTIDE SEQUENCE [LARGE SCALE GENOMIC DNA]</scope>
    <source>
        <strain evidence="6 7">DSM 5885</strain>
    </source>
</reference>
<proteinExistence type="predicted"/>
<keyword evidence="1" id="KW-0805">Transcription regulation</keyword>
<dbReference type="Proteomes" id="UP000198607">
    <property type="component" value="Unassembled WGS sequence"/>
</dbReference>
<evidence type="ECO:0000256" key="3">
    <source>
        <dbReference type="ARBA" id="ARBA00023163"/>
    </source>
</evidence>
<dbReference type="InterPro" id="IPR012318">
    <property type="entry name" value="HTH_CRP"/>
</dbReference>
<dbReference type="InterPro" id="IPR014710">
    <property type="entry name" value="RmlC-like_jellyroll"/>
</dbReference>
<dbReference type="GO" id="GO:0003700">
    <property type="term" value="F:DNA-binding transcription factor activity"/>
    <property type="evidence" value="ECO:0007669"/>
    <property type="project" value="TreeGrafter"/>
</dbReference>
<dbReference type="PROSITE" id="PS51063">
    <property type="entry name" value="HTH_CRP_2"/>
    <property type="match status" value="1"/>
</dbReference>
<dbReference type="SUPFAM" id="SSF46785">
    <property type="entry name" value="Winged helix' DNA-binding domain"/>
    <property type="match status" value="1"/>
</dbReference>
<dbReference type="InterPro" id="IPR018490">
    <property type="entry name" value="cNMP-bd_dom_sf"/>
</dbReference>
<keyword evidence="2" id="KW-0238">DNA-binding</keyword>
<dbReference type="SUPFAM" id="SSF51206">
    <property type="entry name" value="cAMP-binding domain-like"/>
    <property type="match status" value="1"/>
</dbReference>
<accession>A0A1G8BU60</accession>
<dbReference type="Pfam" id="PF13545">
    <property type="entry name" value="HTH_Crp_2"/>
    <property type="match status" value="1"/>
</dbReference>
<keyword evidence="7" id="KW-1185">Reference proteome</keyword>
<evidence type="ECO:0000313" key="6">
    <source>
        <dbReference type="EMBL" id="SDH36737.1"/>
    </source>
</evidence>
<dbReference type="InterPro" id="IPR036388">
    <property type="entry name" value="WH-like_DNA-bd_sf"/>
</dbReference>
<dbReference type="Pfam" id="PF00027">
    <property type="entry name" value="cNMP_binding"/>
    <property type="match status" value="1"/>
</dbReference>
<dbReference type="InterPro" id="IPR000595">
    <property type="entry name" value="cNMP-bd_dom"/>
</dbReference>
<dbReference type="SMART" id="SM00419">
    <property type="entry name" value="HTH_CRP"/>
    <property type="match status" value="1"/>
</dbReference>
<feature type="domain" description="HTH crp-type" evidence="5">
    <location>
        <begin position="147"/>
        <end position="215"/>
    </location>
</feature>
<sequence length="215" mass="23692">MASNLASLRAVPLFAGVPDEQLELVARVAVKRKFPKHRTVVFAGDKTSALYVIVSGSAKVLSRDSEGREVILAFLSQGECFGEMGLIDGEPRSADVVVVDPSELLEISRDDLVKAFKQSSDLSLNIMKSLVTRLRQANWKIEGLALMDVYGRVAKNLFDLSEVVGGVRIIRHKVTKQDMAKLVGASREMVTRVMKDLERSGYIRINDGNIVITMD</sequence>
<dbReference type="STRING" id="83767.SAMN05660652_01596"/>
<dbReference type="InterPro" id="IPR018488">
    <property type="entry name" value="cNMP-bd_CS"/>
</dbReference>
<dbReference type="RefSeq" id="WP_091936326.1">
    <property type="nucleotide sequence ID" value="NZ_FNCY01000005.1"/>
</dbReference>
<organism evidence="6 7">
    <name type="scientific">Propionivibrio dicarboxylicus</name>
    <dbReference type="NCBI Taxonomy" id="83767"/>
    <lineage>
        <taxon>Bacteria</taxon>
        <taxon>Pseudomonadati</taxon>
        <taxon>Pseudomonadota</taxon>
        <taxon>Betaproteobacteria</taxon>
        <taxon>Rhodocyclales</taxon>
        <taxon>Rhodocyclaceae</taxon>
        <taxon>Propionivibrio</taxon>
    </lineage>
</organism>